<dbReference type="AlphaFoldDB" id="A0A2Y9BF85"/>
<name>A0A2Y9BF85_9FIRM</name>
<keyword evidence="2" id="KW-0812">Transmembrane</keyword>
<protein>
    <submittedName>
        <fullName evidence="4">Uncharacterized protein</fullName>
    </submittedName>
</protein>
<dbReference type="RefSeq" id="WP_112132948.1">
    <property type="nucleotide sequence ID" value="NZ_BAAACK010000007.1"/>
</dbReference>
<sequence length="478" mass="51793">MKRLKRILPVLLLVIFGYCLPVSAQDAKNDTFIQWKADEKQESAQLIFAPNKELVNNAVTTMQITMLVTDITGDNPGVSVSFDQSGAGAYRISDYRYNPQKKELNIFLSDTKLLFDKDTKSCSIGTVSLDMDDSECEIMIQPVSVKTVSQSHAVGEIQSGDLADMAVNLKRVSGTDSPDEPGQPDHPDNPGGTDNPDVPGDSGQPDNPNIPDNPGQPDNPEQPGNPDVPENPGTPGQPDADAVYDNVKDVVKELEEGQTAQITYKIGKDAVLSDEDQKTVFQALKGTDKSLTFAVEDDGGLLYSFTFRGDQITNENIVMDFRITSLISSPDIGKLLQKGAQNLFLEFSHSGKLPGPAEVKVYAGSVFADGQKLYLYYYNPDKKALEPVQKEIIVNGGYVVFELTHCSSYVLTTKEVKEAGKFPVPGGQEASGGTDGKKDLQKGNVATGDNSPVVLYIVLLAIAAAALIATVIWRRIRK</sequence>
<feature type="region of interest" description="Disordered" evidence="1">
    <location>
        <begin position="422"/>
        <end position="443"/>
    </location>
</feature>
<keyword evidence="2" id="KW-1133">Transmembrane helix</keyword>
<feature type="chain" id="PRO_5043162160" evidence="3">
    <location>
        <begin position="25"/>
        <end position="478"/>
    </location>
</feature>
<proteinExistence type="predicted"/>
<dbReference type="Proteomes" id="UP000245845">
    <property type="component" value="Unassembled WGS sequence"/>
</dbReference>
<feature type="signal peptide" evidence="3">
    <location>
        <begin position="1"/>
        <end position="24"/>
    </location>
</feature>
<gene>
    <name evidence="4" type="ORF">A8806_101693</name>
</gene>
<accession>A0A2Y9BF85</accession>
<dbReference type="OrthoDB" id="2068622at2"/>
<keyword evidence="2" id="KW-0472">Membrane</keyword>
<keyword evidence="5" id="KW-1185">Reference proteome</keyword>
<evidence type="ECO:0000256" key="2">
    <source>
        <dbReference type="SAM" id="Phobius"/>
    </source>
</evidence>
<dbReference type="EMBL" id="QGDL01000001">
    <property type="protein sequence ID" value="PWJ32405.1"/>
    <property type="molecule type" value="Genomic_DNA"/>
</dbReference>
<feature type="region of interest" description="Disordered" evidence="1">
    <location>
        <begin position="172"/>
        <end position="242"/>
    </location>
</feature>
<evidence type="ECO:0000313" key="5">
    <source>
        <dbReference type="Proteomes" id="UP000245845"/>
    </source>
</evidence>
<reference evidence="4 5" key="1">
    <citation type="submission" date="2018-05" db="EMBL/GenBank/DDBJ databases">
        <title>The Hungate 1000. A catalogue of reference genomes from the rumen microbiome.</title>
        <authorList>
            <person name="Kelly W."/>
        </authorList>
    </citation>
    <scope>NUCLEOTIDE SEQUENCE [LARGE SCALE GENOMIC DNA]</scope>
    <source>
        <strain evidence="4 5">NLAE-zl-C242</strain>
    </source>
</reference>
<comment type="caution">
    <text evidence="4">The sequence shown here is derived from an EMBL/GenBank/DDBJ whole genome shotgun (WGS) entry which is preliminary data.</text>
</comment>
<keyword evidence="3" id="KW-0732">Signal</keyword>
<feature type="transmembrane region" description="Helical" evidence="2">
    <location>
        <begin position="453"/>
        <end position="473"/>
    </location>
</feature>
<evidence type="ECO:0000256" key="1">
    <source>
        <dbReference type="SAM" id="MobiDB-lite"/>
    </source>
</evidence>
<evidence type="ECO:0000313" key="4">
    <source>
        <dbReference type="EMBL" id="PWJ32405.1"/>
    </source>
</evidence>
<evidence type="ECO:0000256" key="3">
    <source>
        <dbReference type="SAM" id="SignalP"/>
    </source>
</evidence>
<organism evidence="4 5">
    <name type="scientific">Faecalicatena orotica</name>
    <dbReference type="NCBI Taxonomy" id="1544"/>
    <lineage>
        <taxon>Bacteria</taxon>
        <taxon>Bacillati</taxon>
        <taxon>Bacillota</taxon>
        <taxon>Clostridia</taxon>
        <taxon>Lachnospirales</taxon>
        <taxon>Lachnospiraceae</taxon>
        <taxon>Faecalicatena</taxon>
    </lineage>
</organism>